<dbReference type="EMBL" id="FOLM01000003">
    <property type="protein sequence ID" value="SFC40267.1"/>
    <property type="molecule type" value="Genomic_DNA"/>
</dbReference>
<evidence type="ECO:0008006" key="4">
    <source>
        <dbReference type="Google" id="ProtNLM"/>
    </source>
</evidence>
<feature type="region of interest" description="Disordered" evidence="1">
    <location>
        <begin position="174"/>
        <end position="271"/>
    </location>
</feature>
<protein>
    <recommendedName>
        <fullName evidence="4">UL36 very large tegument protein</fullName>
    </recommendedName>
</protein>
<feature type="compositionally biased region" description="Basic residues" evidence="1">
    <location>
        <begin position="203"/>
        <end position="212"/>
    </location>
</feature>
<dbReference type="AlphaFoldDB" id="A0A1I1IVG9"/>
<reference evidence="2 3" key="1">
    <citation type="submission" date="2016-10" db="EMBL/GenBank/DDBJ databases">
        <authorList>
            <person name="de Groot N.N."/>
        </authorList>
    </citation>
    <scope>NUCLEOTIDE SEQUENCE [LARGE SCALE GENOMIC DNA]</scope>
    <source>
        <strain evidence="2 3">CGMCC 4.5739</strain>
    </source>
</reference>
<feature type="compositionally biased region" description="Pro residues" evidence="1">
    <location>
        <begin position="223"/>
        <end position="237"/>
    </location>
</feature>
<evidence type="ECO:0000313" key="3">
    <source>
        <dbReference type="Proteomes" id="UP000199207"/>
    </source>
</evidence>
<name>A0A1I1IVG9_9ACTN</name>
<proteinExistence type="predicted"/>
<feature type="compositionally biased region" description="Basic and acidic residues" evidence="1">
    <location>
        <begin position="259"/>
        <end position="271"/>
    </location>
</feature>
<feature type="compositionally biased region" description="Low complexity" evidence="1">
    <location>
        <begin position="213"/>
        <end position="222"/>
    </location>
</feature>
<gene>
    <name evidence="2" type="ORF">SAMN05421773_103200</name>
</gene>
<dbReference type="RefSeq" id="WP_093838035.1">
    <property type="nucleotide sequence ID" value="NZ_FOLM01000003.1"/>
</dbReference>
<evidence type="ECO:0000256" key="1">
    <source>
        <dbReference type="SAM" id="MobiDB-lite"/>
    </source>
</evidence>
<accession>A0A1I1IVG9</accession>
<dbReference type="OrthoDB" id="4336488at2"/>
<dbReference type="Proteomes" id="UP000199207">
    <property type="component" value="Unassembled WGS sequence"/>
</dbReference>
<feature type="region of interest" description="Disordered" evidence="1">
    <location>
        <begin position="113"/>
        <end position="137"/>
    </location>
</feature>
<evidence type="ECO:0000313" key="2">
    <source>
        <dbReference type="EMBL" id="SFC40267.1"/>
    </source>
</evidence>
<organism evidence="2 3">
    <name type="scientific">Streptomyces aidingensis</name>
    <dbReference type="NCBI Taxonomy" id="910347"/>
    <lineage>
        <taxon>Bacteria</taxon>
        <taxon>Bacillati</taxon>
        <taxon>Actinomycetota</taxon>
        <taxon>Actinomycetes</taxon>
        <taxon>Kitasatosporales</taxon>
        <taxon>Streptomycetaceae</taxon>
        <taxon>Streptomyces</taxon>
    </lineage>
</organism>
<keyword evidence="3" id="KW-1185">Reference proteome</keyword>
<sequence>MAEMSKPEEPEAAFHAELRLIVRALDPASGWYAAFAARAPEELAAWLSGRVLPPWDVVTDLLHDFSARHGTGAAEPRARSLRHWYDAALRDEDRRPDARELLLRQRARAERERREAVRQEQQLAEAARQAGTDGRHREAERFAALRLWARDDEHRARARLAELEQRIAALPAPRLRAVPGTGNPAASGSAGSAGSAGGGTRARSAKKARPRGARFAGAAEEAPAPPAPRPVPAPAAPDRPGGARPTGSRFAGAAPESPLRPRPEPPGEEDRRLAAELTARLVRLRREGSGGQFYAALCEVLGGPGRRLPLVLDGMAGAGLEPEIDTLLWEAAALPVDRLAAVAESLAAAGRARECGRLLRQSAARPAGEAGTIAAELTNAGLAAEAVTLLTAVVRSKTAQEAVGAALDAPSVVTPLLLDAARQVSPLHHHALTTELRRAGVA</sequence>
<dbReference type="STRING" id="910347.SAMN05421773_103200"/>
<feature type="compositionally biased region" description="Low complexity" evidence="1">
    <location>
        <begin position="174"/>
        <end position="193"/>
    </location>
</feature>
<feature type="compositionally biased region" description="Low complexity" evidence="1">
    <location>
        <begin position="119"/>
        <end position="130"/>
    </location>
</feature>